<dbReference type="InterPro" id="IPR016461">
    <property type="entry name" value="COMT-like"/>
</dbReference>
<protein>
    <submittedName>
        <fullName evidence="7">Methyltransferase</fullName>
    </submittedName>
</protein>
<keyword evidence="8" id="KW-1185">Reference proteome</keyword>
<gene>
    <name evidence="7" type="ORF">DWV06_04145</name>
</gene>
<comment type="caution">
    <text evidence="7">The sequence shown here is derived from an EMBL/GenBank/DDBJ whole genome shotgun (WGS) entry which is preliminary data.</text>
</comment>
<dbReference type="SUPFAM" id="SSF46785">
    <property type="entry name" value="Winged helix' DNA-binding domain"/>
    <property type="match status" value="1"/>
</dbReference>
<dbReference type="InterPro" id="IPR001077">
    <property type="entry name" value="COMT_C"/>
</dbReference>
<evidence type="ECO:0000313" key="7">
    <source>
        <dbReference type="EMBL" id="RDU24665.1"/>
    </source>
</evidence>
<feature type="domain" description="O-methyltransferase dimerisation" evidence="6">
    <location>
        <begin position="15"/>
        <end position="91"/>
    </location>
</feature>
<evidence type="ECO:0000256" key="4">
    <source>
        <dbReference type="PIRSR" id="PIRSR005739-1"/>
    </source>
</evidence>
<evidence type="ECO:0000259" key="5">
    <source>
        <dbReference type="Pfam" id="PF00891"/>
    </source>
</evidence>
<dbReference type="AlphaFoldDB" id="A0A371AYJ5"/>
<keyword evidence="3" id="KW-0949">S-adenosyl-L-methionine</keyword>
<dbReference type="InterPro" id="IPR012967">
    <property type="entry name" value="COMT_dimerisation"/>
</dbReference>
<accession>A0A371AYJ5</accession>
<evidence type="ECO:0000256" key="1">
    <source>
        <dbReference type="ARBA" id="ARBA00022603"/>
    </source>
</evidence>
<keyword evidence="2 7" id="KW-0808">Transferase</keyword>
<reference evidence="7 8" key="1">
    <citation type="submission" date="2018-07" db="EMBL/GenBank/DDBJ databases">
        <title>Anaerosacharophilus polymeroproducens gen. nov. sp. nov., an anaerobic bacterium isolated from salt field.</title>
        <authorList>
            <person name="Kim W."/>
            <person name="Yang S.-H."/>
            <person name="Oh J."/>
            <person name="Lee J.-H."/>
            <person name="Kwon K.K."/>
        </authorList>
    </citation>
    <scope>NUCLEOTIDE SEQUENCE [LARGE SCALE GENOMIC DNA]</scope>
    <source>
        <strain evidence="7 8">MCWD5</strain>
    </source>
</reference>
<sequence length="341" mass="38632">MIARNGLRKIIDTGFAFQQAKVLLAALEFDMFTILDKGGMTGEQIREKLKLHPRGLWDFLDCLLCLGILKRDGVGVKAIYSNSEEAELYLNKKSPYYAGGILELANSRLYNLWDNLTDALKNGKPQNEILYKGKTYYENIYSDPKLTEDFANAMAGASGENYRLLSKKFDFSRYNSLCDIGGSTALLSICVAKEYDNIICTSFDLDAMETIAKKNVIRHRLDERIKIVSGNFLNDPLPKAEIITMGMILHNWNLETKKNLITAVYEALPSDGVFIVIEMMIDDERRECCAGFLQSLNMLLEFGEAFDFSIQELKSWCNKIGFKRYDVINLNGPFSAVIAYK</sequence>
<feature type="active site" description="Proton acceptor" evidence="4">
    <location>
        <position position="250"/>
    </location>
</feature>
<evidence type="ECO:0000313" key="8">
    <source>
        <dbReference type="Proteomes" id="UP000255036"/>
    </source>
</evidence>
<dbReference type="Pfam" id="PF00891">
    <property type="entry name" value="Methyltransf_2"/>
    <property type="match status" value="1"/>
</dbReference>
<feature type="domain" description="O-methyltransferase C-terminal" evidence="5">
    <location>
        <begin position="113"/>
        <end position="305"/>
    </location>
</feature>
<dbReference type="GO" id="GO:0046983">
    <property type="term" value="F:protein dimerization activity"/>
    <property type="evidence" value="ECO:0007669"/>
    <property type="project" value="InterPro"/>
</dbReference>
<keyword evidence="1 7" id="KW-0489">Methyltransferase</keyword>
<dbReference type="EMBL" id="QRCT01000012">
    <property type="protein sequence ID" value="RDU24665.1"/>
    <property type="molecule type" value="Genomic_DNA"/>
</dbReference>
<organism evidence="7 8">
    <name type="scientific">Anaerosacchariphilus polymeriproducens</name>
    <dbReference type="NCBI Taxonomy" id="1812858"/>
    <lineage>
        <taxon>Bacteria</taxon>
        <taxon>Bacillati</taxon>
        <taxon>Bacillota</taxon>
        <taxon>Clostridia</taxon>
        <taxon>Lachnospirales</taxon>
        <taxon>Lachnospiraceae</taxon>
        <taxon>Anaerosacchariphilus</taxon>
    </lineage>
</organism>
<evidence type="ECO:0000256" key="3">
    <source>
        <dbReference type="ARBA" id="ARBA00022691"/>
    </source>
</evidence>
<evidence type="ECO:0000256" key="2">
    <source>
        <dbReference type="ARBA" id="ARBA00022679"/>
    </source>
</evidence>
<dbReference type="PIRSF" id="PIRSF005739">
    <property type="entry name" value="O-mtase"/>
    <property type="match status" value="1"/>
</dbReference>
<dbReference type="Gene3D" id="1.10.10.10">
    <property type="entry name" value="Winged helix-like DNA-binding domain superfamily/Winged helix DNA-binding domain"/>
    <property type="match status" value="1"/>
</dbReference>
<dbReference type="GO" id="GO:0032259">
    <property type="term" value="P:methylation"/>
    <property type="evidence" value="ECO:0007669"/>
    <property type="project" value="UniProtKB-KW"/>
</dbReference>
<dbReference type="PROSITE" id="PS51683">
    <property type="entry name" value="SAM_OMT_II"/>
    <property type="match status" value="1"/>
</dbReference>
<dbReference type="SUPFAM" id="SSF53335">
    <property type="entry name" value="S-adenosyl-L-methionine-dependent methyltransferases"/>
    <property type="match status" value="1"/>
</dbReference>
<dbReference type="RefSeq" id="WP_115480897.1">
    <property type="nucleotide sequence ID" value="NZ_QRCT01000012.1"/>
</dbReference>
<dbReference type="InterPro" id="IPR036390">
    <property type="entry name" value="WH_DNA-bd_sf"/>
</dbReference>
<dbReference type="InterPro" id="IPR036388">
    <property type="entry name" value="WH-like_DNA-bd_sf"/>
</dbReference>
<dbReference type="Proteomes" id="UP000255036">
    <property type="component" value="Unassembled WGS sequence"/>
</dbReference>
<dbReference type="Pfam" id="PF08100">
    <property type="entry name" value="Dimerisation"/>
    <property type="match status" value="1"/>
</dbReference>
<dbReference type="InterPro" id="IPR029063">
    <property type="entry name" value="SAM-dependent_MTases_sf"/>
</dbReference>
<evidence type="ECO:0000259" key="6">
    <source>
        <dbReference type="Pfam" id="PF08100"/>
    </source>
</evidence>
<dbReference type="OrthoDB" id="1682723at2"/>
<dbReference type="Gene3D" id="3.40.50.150">
    <property type="entry name" value="Vaccinia Virus protein VP39"/>
    <property type="match status" value="1"/>
</dbReference>
<proteinExistence type="predicted"/>
<dbReference type="GO" id="GO:0008171">
    <property type="term" value="F:O-methyltransferase activity"/>
    <property type="evidence" value="ECO:0007669"/>
    <property type="project" value="InterPro"/>
</dbReference>
<name>A0A371AYJ5_9FIRM</name>
<dbReference type="PANTHER" id="PTHR11746">
    <property type="entry name" value="O-METHYLTRANSFERASE"/>
    <property type="match status" value="1"/>
</dbReference>